<name>A0A1B0A3D0_GLOPL</name>
<feature type="region of interest" description="Disordered" evidence="1">
    <location>
        <begin position="33"/>
        <end position="65"/>
    </location>
</feature>
<dbReference type="AlphaFoldDB" id="A0A1B0A3D0"/>
<organism evidence="2 3">
    <name type="scientific">Glossina pallidipes</name>
    <name type="common">Tsetse fly</name>
    <dbReference type="NCBI Taxonomy" id="7398"/>
    <lineage>
        <taxon>Eukaryota</taxon>
        <taxon>Metazoa</taxon>
        <taxon>Ecdysozoa</taxon>
        <taxon>Arthropoda</taxon>
        <taxon>Hexapoda</taxon>
        <taxon>Insecta</taxon>
        <taxon>Pterygota</taxon>
        <taxon>Neoptera</taxon>
        <taxon>Endopterygota</taxon>
        <taxon>Diptera</taxon>
        <taxon>Brachycera</taxon>
        <taxon>Muscomorpha</taxon>
        <taxon>Hippoboscoidea</taxon>
        <taxon>Glossinidae</taxon>
        <taxon>Glossina</taxon>
    </lineage>
</organism>
<protein>
    <submittedName>
        <fullName evidence="2">Uncharacterized protein</fullName>
    </submittedName>
</protein>
<keyword evidence="3" id="KW-1185">Reference proteome</keyword>
<evidence type="ECO:0000256" key="1">
    <source>
        <dbReference type="SAM" id="MobiDB-lite"/>
    </source>
</evidence>
<dbReference type="EnsemblMetazoa" id="GPAI033224-RA">
    <property type="protein sequence ID" value="GPAI033224-PA"/>
    <property type="gene ID" value="GPAI033224"/>
</dbReference>
<reference evidence="2" key="2">
    <citation type="submission" date="2020-05" db="UniProtKB">
        <authorList>
            <consortium name="EnsemblMetazoa"/>
        </authorList>
    </citation>
    <scope>IDENTIFICATION</scope>
    <source>
        <strain evidence="2">IAEA</strain>
    </source>
</reference>
<dbReference type="VEuPathDB" id="VectorBase:GPAI033224"/>
<evidence type="ECO:0000313" key="2">
    <source>
        <dbReference type="EnsemblMetazoa" id="GPAI033224-PA"/>
    </source>
</evidence>
<accession>A0A1B0A3D0</accession>
<dbReference type="Proteomes" id="UP000092445">
    <property type="component" value="Unassembled WGS sequence"/>
</dbReference>
<evidence type="ECO:0000313" key="3">
    <source>
        <dbReference type="Proteomes" id="UP000092445"/>
    </source>
</evidence>
<proteinExistence type="predicted"/>
<feature type="compositionally biased region" description="Polar residues" evidence="1">
    <location>
        <begin position="48"/>
        <end position="57"/>
    </location>
</feature>
<reference evidence="3" key="1">
    <citation type="submission" date="2014-03" db="EMBL/GenBank/DDBJ databases">
        <authorList>
            <person name="Aksoy S."/>
            <person name="Warren W."/>
            <person name="Wilson R.K."/>
        </authorList>
    </citation>
    <scope>NUCLEOTIDE SEQUENCE [LARGE SCALE GENOMIC DNA]</scope>
    <source>
        <strain evidence="3">IAEA</strain>
    </source>
</reference>
<sequence>MNFVIKSLETFEVLRRSLYNLINSLSMPVLSSSLSKSLEPAKEPPKQSPNQPSTQLRQKGKDRETVRATVIKSIIQTIKRDNNVTTKLSLRDFEQLGSDEQHPMDVF</sequence>